<evidence type="ECO:0000256" key="12">
    <source>
        <dbReference type="ARBA" id="ARBA00023242"/>
    </source>
</evidence>
<keyword evidence="7" id="KW-0653">Protein transport</keyword>
<keyword evidence="5 13" id="KW-0812">Transmembrane</keyword>
<keyword evidence="6" id="KW-0509">mRNA transport</keyword>
<evidence type="ECO:0000256" key="4">
    <source>
        <dbReference type="ARBA" id="ARBA00022448"/>
    </source>
</evidence>
<evidence type="ECO:0000256" key="6">
    <source>
        <dbReference type="ARBA" id="ARBA00022816"/>
    </source>
</evidence>
<keyword evidence="10" id="KW-0906">Nuclear pore complex</keyword>
<keyword evidence="11 13" id="KW-0472">Membrane</keyword>
<reference evidence="14" key="1">
    <citation type="submission" date="2015-07" db="EMBL/GenBank/DDBJ databases">
        <title>Transcriptome Assembly of Anthurium amnicola.</title>
        <authorList>
            <person name="Suzuki J."/>
        </authorList>
    </citation>
    <scope>NUCLEOTIDE SEQUENCE</scope>
</reference>
<evidence type="ECO:0000256" key="7">
    <source>
        <dbReference type="ARBA" id="ARBA00022927"/>
    </source>
</evidence>
<feature type="transmembrane region" description="Helical" evidence="13">
    <location>
        <begin position="52"/>
        <end position="73"/>
    </location>
</feature>
<sequence length="542" mass="59405">MHPPSPAGPDIVKNRWLGFLIWQSITATSIYLLVSPLLGSPMLSFPSLSSSLSFLAFHLALLLFSLSLFLTSAPHPEPSASLPELAAGLLRLLLKSAVGGFQGPSFEPDLRRRAGRTMRCLALVVLCGVSGFLSVVALCGDLEALDGWGLLDAGLRGLVLGLVYGSYCVYKKRWVLQFPIIQRPLFFSFKMGLCSSLKQAIKLSISALTCSLLLMIFLLDHLKSSERPGRFIFQEIRLLFGASAVSFCWELSRHLLEVVHTRRCSFAPALGSAAAETNPNEILLEALEKSSPRSLFQYLAYLDLCVVSESNVELWLRAAFFEETGETYRRVISVCLGPLEQFTLRLAEALEGLYPDKSNLLSLQLRSPSDAPRDQGLHEAFSDFQLCTWCIRTAAALTACSHQEDRFGVAQLTGSNAAVVSTLLSCLLGVELCMGKKPNLQSAHQMGPASIKWATVQTGSRDAVTTVSSKRRSGALYAKAYAMADVLRTSIYQIVSVFEPDMLANAKASVLEKNWITGSKPLYGTREMLIQKLGLFLEYRAS</sequence>
<dbReference type="InterPro" id="IPR019049">
    <property type="entry name" value="Nucleoporin_prot_Ndc1/Nup"/>
</dbReference>
<dbReference type="AlphaFoldDB" id="A0A1D1ZII5"/>
<dbReference type="Pfam" id="PF09531">
    <property type="entry name" value="Ndc1_Nup"/>
    <property type="match status" value="1"/>
</dbReference>
<name>A0A1D1ZII5_9ARAE</name>
<evidence type="ECO:0000256" key="11">
    <source>
        <dbReference type="ARBA" id="ARBA00023136"/>
    </source>
</evidence>
<keyword evidence="9" id="KW-0811">Translocation</keyword>
<dbReference type="PANTHER" id="PTHR13269">
    <property type="entry name" value="NUCLEOPORIN NDC1"/>
    <property type="match status" value="1"/>
</dbReference>
<evidence type="ECO:0000256" key="5">
    <source>
        <dbReference type="ARBA" id="ARBA00022692"/>
    </source>
</evidence>
<evidence type="ECO:0000256" key="10">
    <source>
        <dbReference type="ARBA" id="ARBA00023132"/>
    </source>
</evidence>
<accession>A0A1D1ZII5</accession>
<keyword evidence="4" id="KW-0813">Transport</keyword>
<evidence type="ECO:0000256" key="1">
    <source>
        <dbReference type="ARBA" id="ARBA00004232"/>
    </source>
</evidence>
<comment type="subcellular location">
    <subcellularLocation>
        <location evidence="1">Nucleus membrane</location>
        <topology evidence="1">Multi-pass membrane protein</topology>
    </subcellularLocation>
    <subcellularLocation>
        <location evidence="2">Nucleus</location>
        <location evidence="2">Nuclear pore complex</location>
    </subcellularLocation>
</comment>
<evidence type="ECO:0000256" key="9">
    <source>
        <dbReference type="ARBA" id="ARBA00023010"/>
    </source>
</evidence>
<dbReference type="GO" id="GO:0070762">
    <property type="term" value="C:nuclear pore transmembrane ring"/>
    <property type="evidence" value="ECO:0007669"/>
    <property type="project" value="TreeGrafter"/>
</dbReference>
<dbReference type="GO" id="GO:0030674">
    <property type="term" value="F:protein-macromolecule adaptor activity"/>
    <property type="evidence" value="ECO:0007669"/>
    <property type="project" value="TreeGrafter"/>
</dbReference>
<evidence type="ECO:0000313" key="14">
    <source>
        <dbReference type="EMBL" id="JAT66744.1"/>
    </source>
</evidence>
<proteinExistence type="inferred from homology"/>
<evidence type="ECO:0000256" key="8">
    <source>
        <dbReference type="ARBA" id="ARBA00022989"/>
    </source>
</evidence>
<feature type="transmembrane region" description="Helical" evidence="13">
    <location>
        <begin position="118"/>
        <end position="138"/>
    </location>
</feature>
<evidence type="ECO:0000256" key="3">
    <source>
        <dbReference type="ARBA" id="ARBA00005760"/>
    </source>
</evidence>
<dbReference type="GO" id="GO:0006999">
    <property type="term" value="P:nuclear pore organization"/>
    <property type="evidence" value="ECO:0007669"/>
    <property type="project" value="TreeGrafter"/>
</dbReference>
<protein>
    <submittedName>
        <fullName evidence="14">Nucleoporin NDC1</fullName>
    </submittedName>
</protein>
<keyword evidence="8 13" id="KW-1133">Transmembrane helix</keyword>
<organism evidence="14">
    <name type="scientific">Anthurium amnicola</name>
    <dbReference type="NCBI Taxonomy" id="1678845"/>
    <lineage>
        <taxon>Eukaryota</taxon>
        <taxon>Viridiplantae</taxon>
        <taxon>Streptophyta</taxon>
        <taxon>Embryophyta</taxon>
        <taxon>Tracheophyta</taxon>
        <taxon>Spermatophyta</taxon>
        <taxon>Magnoliopsida</taxon>
        <taxon>Liliopsida</taxon>
        <taxon>Araceae</taxon>
        <taxon>Pothoideae</taxon>
        <taxon>Potheae</taxon>
        <taxon>Anthurium</taxon>
    </lineage>
</organism>
<dbReference type="PANTHER" id="PTHR13269:SF6">
    <property type="entry name" value="NUCLEOPORIN NDC1"/>
    <property type="match status" value="1"/>
</dbReference>
<evidence type="ECO:0000256" key="13">
    <source>
        <dbReference type="SAM" id="Phobius"/>
    </source>
</evidence>
<evidence type="ECO:0000256" key="2">
    <source>
        <dbReference type="ARBA" id="ARBA00004567"/>
    </source>
</evidence>
<dbReference type="EMBL" id="GDJX01001192">
    <property type="protein sequence ID" value="JAT66744.1"/>
    <property type="molecule type" value="Transcribed_RNA"/>
</dbReference>
<dbReference type="GO" id="GO:0031965">
    <property type="term" value="C:nuclear membrane"/>
    <property type="evidence" value="ECO:0007669"/>
    <property type="project" value="UniProtKB-SubCell"/>
</dbReference>
<feature type="transmembrane region" description="Helical" evidence="13">
    <location>
        <begin position="150"/>
        <end position="170"/>
    </location>
</feature>
<gene>
    <name evidence="14" type="primary">Tmem48</name>
    <name evidence="14" type="ORF">g.39850</name>
</gene>
<dbReference type="GO" id="GO:0015031">
    <property type="term" value="P:protein transport"/>
    <property type="evidence" value="ECO:0007669"/>
    <property type="project" value="UniProtKB-KW"/>
</dbReference>
<feature type="transmembrane region" description="Helical" evidence="13">
    <location>
        <begin position="200"/>
        <end position="219"/>
    </location>
</feature>
<comment type="similarity">
    <text evidence="3">Belongs to the NDC1 family.</text>
</comment>
<dbReference type="GO" id="GO:0051028">
    <property type="term" value="P:mRNA transport"/>
    <property type="evidence" value="ECO:0007669"/>
    <property type="project" value="UniProtKB-KW"/>
</dbReference>
<feature type="transmembrane region" description="Helical" evidence="13">
    <location>
        <begin position="20"/>
        <end position="40"/>
    </location>
</feature>
<keyword evidence="12" id="KW-0539">Nucleus</keyword>